<keyword evidence="3" id="KW-1185">Reference proteome</keyword>
<comment type="caution">
    <text evidence="2">The sequence shown here is derived from an EMBL/GenBank/DDBJ whole genome shotgun (WGS) entry which is preliminary data.</text>
</comment>
<name>A0AAE1UZG5_9SOLA</name>
<evidence type="ECO:0000313" key="2">
    <source>
        <dbReference type="EMBL" id="KAK4350903.1"/>
    </source>
</evidence>
<protein>
    <submittedName>
        <fullName evidence="2">Uncharacterized protein</fullName>
    </submittedName>
</protein>
<gene>
    <name evidence="2" type="ORF">RND71_030216</name>
</gene>
<proteinExistence type="predicted"/>
<reference evidence="2" key="1">
    <citation type="submission" date="2023-12" db="EMBL/GenBank/DDBJ databases">
        <title>Genome assembly of Anisodus tanguticus.</title>
        <authorList>
            <person name="Wang Y.-J."/>
        </authorList>
    </citation>
    <scope>NUCLEOTIDE SEQUENCE</scope>
    <source>
        <strain evidence="2">KB-2021</strain>
        <tissue evidence="2">Leaf</tissue>
    </source>
</reference>
<feature type="region of interest" description="Disordered" evidence="1">
    <location>
        <begin position="119"/>
        <end position="156"/>
    </location>
</feature>
<dbReference type="AlphaFoldDB" id="A0AAE1UZG5"/>
<evidence type="ECO:0000256" key="1">
    <source>
        <dbReference type="SAM" id="MobiDB-lite"/>
    </source>
</evidence>
<dbReference type="Proteomes" id="UP001291623">
    <property type="component" value="Unassembled WGS sequence"/>
</dbReference>
<sequence>MALTCLVAHVNMMSLSLYSAQSLHLLRMWEIGFKVNRMATGKKDDLAFSGVSESNLSIPLGFNCQLPLSEIGLTTDSEGTGVTSLFHSRVPMRFHAPLRPRKMDKFLFLVPTIDEPNTTELSVVESPATGPTDASLEETTTDTDSPPLPSNPVLDETLMDSTQKSSEYLDMSDNNSNGDFFVVKSNLLSTDIEEEKSCEDFTKHENSNNDDFPAFTKDKKSYEAFDKCENNSNDEFPALLSMYSCIKPETEKSVTIMQEPPKFSYATMMAKKISTSLNAILPKKVVRVAPSHTESRPDQTLLLVLRKRSAPPQYGSSMNWSR</sequence>
<evidence type="ECO:0000313" key="3">
    <source>
        <dbReference type="Proteomes" id="UP001291623"/>
    </source>
</evidence>
<accession>A0AAE1UZG5</accession>
<dbReference type="EMBL" id="JAVYJV010000016">
    <property type="protein sequence ID" value="KAK4350903.1"/>
    <property type="molecule type" value="Genomic_DNA"/>
</dbReference>
<organism evidence="2 3">
    <name type="scientific">Anisodus tanguticus</name>
    <dbReference type="NCBI Taxonomy" id="243964"/>
    <lineage>
        <taxon>Eukaryota</taxon>
        <taxon>Viridiplantae</taxon>
        <taxon>Streptophyta</taxon>
        <taxon>Embryophyta</taxon>
        <taxon>Tracheophyta</taxon>
        <taxon>Spermatophyta</taxon>
        <taxon>Magnoliopsida</taxon>
        <taxon>eudicotyledons</taxon>
        <taxon>Gunneridae</taxon>
        <taxon>Pentapetalae</taxon>
        <taxon>asterids</taxon>
        <taxon>lamiids</taxon>
        <taxon>Solanales</taxon>
        <taxon>Solanaceae</taxon>
        <taxon>Solanoideae</taxon>
        <taxon>Hyoscyameae</taxon>
        <taxon>Anisodus</taxon>
    </lineage>
</organism>